<dbReference type="RefSeq" id="WP_380804852.1">
    <property type="nucleotide sequence ID" value="NZ_JBHUIV010000020.1"/>
</dbReference>
<accession>A0ABW5BCX8</accession>
<dbReference type="Proteomes" id="UP001597414">
    <property type="component" value="Unassembled WGS sequence"/>
</dbReference>
<dbReference type="PANTHER" id="PTHR35149:SF1">
    <property type="entry name" value="DUF5655 DOMAIN-CONTAINING PROTEIN"/>
    <property type="match status" value="1"/>
</dbReference>
<dbReference type="PANTHER" id="PTHR35149">
    <property type="entry name" value="SLL5132 PROTEIN"/>
    <property type="match status" value="1"/>
</dbReference>
<evidence type="ECO:0000259" key="2">
    <source>
        <dbReference type="Pfam" id="PF07510"/>
    </source>
</evidence>
<organism evidence="3 4">
    <name type="scientific">Shivajiella indica</name>
    <dbReference type="NCBI Taxonomy" id="872115"/>
    <lineage>
        <taxon>Bacteria</taxon>
        <taxon>Pseudomonadati</taxon>
        <taxon>Bacteroidota</taxon>
        <taxon>Cytophagia</taxon>
        <taxon>Cytophagales</taxon>
        <taxon>Cyclobacteriaceae</taxon>
        <taxon>Shivajiella</taxon>
    </lineage>
</organism>
<gene>
    <name evidence="3" type="ORF">ACFSKV_15830</name>
</gene>
<protein>
    <submittedName>
        <fullName evidence="3">DUF262 domain-containing protein</fullName>
    </submittedName>
</protein>
<sequence length="669" mass="78549">MTTNTENSLAKNVAEIIQKSYVIPFYQRNYNWGNAEISQFIQDIYESYINNPKQNYYIGSLEVYAGSNKQGRQEVIDGQQRLTTIHILARLFPNKNYKPARLKYDSRPEVETFFDRLKIEKAATKQTEEDEKQSNLNNFFTALETISNIKLEGEVNSVLTFKTLETQNKLEGFINYFYNKVMLVEVLMPPDTDVANYFEIMNNRGRQLQEHEILKAQLMSKINSPKERSIFGYVWDACSQMDRPIQKFFNTEQRAQLFGDNYDGIHLGNLKKLAQTNTKESVHSILDILESKTIQTTIKSLEEHEDELDQEITYTAIIDFNNFLIHILKLIFPKADVPLSSDKLLKIYKSIPSRMLMEIEPMDFLSKLFFYRVVFDRYLVKSAAGSENADEPEAGDIQELEGLSHTRWMLTKPVMYWKNYAYRGRRYPSLNFKNTFDNQDLQERIVKLLSMLQVTYRQRKNKNYLQFVLSLFDPEKPKTLDLDAESFLSELEDFTLNQFDKLGLETYLKTSDEFDFDEMEIYAEGTNTPHFLFNLIDYLMWVDRVWNDKDWGIDEAFDFSYRNSIEHHFPQAQIHMMEGDKNAREPLIHSLGNLCLISKGANSKLNDRSAWDKATDPRYSGGILTPKRKIMYATTQKSKMWNATQIKEHYNEIIKLLSNRYKILDPDHE</sequence>
<evidence type="ECO:0000313" key="4">
    <source>
        <dbReference type="Proteomes" id="UP001597414"/>
    </source>
</evidence>
<dbReference type="InterPro" id="IPR004919">
    <property type="entry name" value="GmrSD_N"/>
</dbReference>
<feature type="domain" description="GmrSD restriction endonucleases N-terminal" evidence="1">
    <location>
        <begin position="16"/>
        <end position="219"/>
    </location>
</feature>
<comment type="caution">
    <text evidence="3">The sequence shown here is derived from an EMBL/GenBank/DDBJ whole genome shotgun (WGS) entry which is preliminary data.</text>
</comment>
<evidence type="ECO:0000259" key="1">
    <source>
        <dbReference type="Pfam" id="PF03235"/>
    </source>
</evidence>
<reference evidence="4" key="1">
    <citation type="journal article" date="2019" name="Int. J. Syst. Evol. Microbiol.">
        <title>The Global Catalogue of Microorganisms (GCM) 10K type strain sequencing project: providing services to taxonomists for standard genome sequencing and annotation.</title>
        <authorList>
            <consortium name="The Broad Institute Genomics Platform"/>
            <consortium name="The Broad Institute Genome Sequencing Center for Infectious Disease"/>
            <person name="Wu L."/>
            <person name="Ma J."/>
        </authorList>
    </citation>
    <scope>NUCLEOTIDE SEQUENCE [LARGE SCALE GENOMIC DNA]</scope>
    <source>
        <strain evidence="4">KCTC 19812</strain>
    </source>
</reference>
<dbReference type="EMBL" id="JBHUIV010000020">
    <property type="protein sequence ID" value="MFD2203046.1"/>
    <property type="molecule type" value="Genomic_DNA"/>
</dbReference>
<keyword evidence="4" id="KW-1185">Reference proteome</keyword>
<name>A0ABW5BCX8_9BACT</name>
<proteinExistence type="predicted"/>
<dbReference type="InterPro" id="IPR011089">
    <property type="entry name" value="GmrSD_C"/>
</dbReference>
<evidence type="ECO:0000313" key="3">
    <source>
        <dbReference type="EMBL" id="MFD2203046.1"/>
    </source>
</evidence>
<feature type="domain" description="GmrSD restriction endonucleases C-terminal" evidence="2">
    <location>
        <begin position="557"/>
        <end position="655"/>
    </location>
</feature>
<dbReference type="Pfam" id="PF03235">
    <property type="entry name" value="GmrSD_N"/>
    <property type="match status" value="1"/>
</dbReference>
<dbReference type="Pfam" id="PF07510">
    <property type="entry name" value="GmrSD_C"/>
    <property type="match status" value="1"/>
</dbReference>